<protein>
    <submittedName>
        <fullName evidence="2">Uncharacterized protein</fullName>
    </submittedName>
</protein>
<reference evidence="2" key="1">
    <citation type="submission" date="2023-03" db="EMBL/GenBank/DDBJ databases">
        <authorList>
            <person name="Steffen K."/>
            <person name="Cardenas P."/>
        </authorList>
    </citation>
    <scope>NUCLEOTIDE SEQUENCE</scope>
</reference>
<dbReference type="EMBL" id="CASHTH010003440">
    <property type="protein sequence ID" value="CAI8045023.1"/>
    <property type="molecule type" value="Genomic_DNA"/>
</dbReference>
<feature type="compositionally biased region" description="Acidic residues" evidence="1">
    <location>
        <begin position="111"/>
        <end position="125"/>
    </location>
</feature>
<accession>A0AA35X4F6</accession>
<feature type="region of interest" description="Disordered" evidence="1">
    <location>
        <begin position="76"/>
        <end position="175"/>
    </location>
</feature>
<name>A0AA35X4F6_GEOBA</name>
<feature type="compositionally biased region" description="Basic residues" evidence="1">
    <location>
        <begin position="76"/>
        <end position="95"/>
    </location>
</feature>
<sequence length="175" mass="19822">MNDVPYVLAESGRDAANEDELTQNDLEDHIPQLNDILKTSFISPHESHFSHILSRNERDVVSDHRFEPVAVQRLRIRSRHQQRQRRKRIGSRLRHSLSGLGSPARTLPPVNEEDGVGEVDFVGEETDSKPQEVVVELHEEKEEEREWPEEGLGNESPGVGPIPISTGPDPMETEL</sequence>
<feature type="compositionally biased region" description="Basic and acidic residues" evidence="1">
    <location>
        <begin position="126"/>
        <end position="140"/>
    </location>
</feature>
<evidence type="ECO:0000313" key="3">
    <source>
        <dbReference type="Proteomes" id="UP001174909"/>
    </source>
</evidence>
<evidence type="ECO:0000256" key="1">
    <source>
        <dbReference type="SAM" id="MobiDB-lite"/>
    </source>
</evidence>
<proteinExistence type="predicted"/>
<evidence type="ECO:0000313" key="2">
    <source>
        <dbReference type="EMBL" id="CAI8045023.1"/>
    </source>
</evidence>
<gene>
    <name evidence="2" type="ORF">GBAR_LOCUS24914</name>
</gene>
<dbReference type="Proteomes" id="UP001174909">
    <property type="component" value="Unassembled WGS sequence"/>
</dbReference>
<keyword evidence="3" id="KW-1185">Reference proteome</keyword>
<dbReference type="AlphaFoldDB" id="A0AA35X4F6"/>
<comment type="caution">
    <text evidence="2">The sequence shown here is derived from an EMBL/GenBank/DDBJ whole genome shotgun (WGS) entry which is preliminary data.</text>
</comment>
<organism evidence="2 3">
    <name type="scientific">Geodia barretti</name>
    <name type="common">Barrett's horny sponge</name>
    <dbReference type="NCBI Taxonomy" id="519541"/>
    <lineage>
        <taxon>Eukaryota</taxon>
        <taxon>Metazoa</taxon>
        <taxon>Porifera</taxon>
        <taxon>Demospongiae</taxon>
        <taxon>Heteroscleromorpha</taxon>
        <taxon>Tetractinellida</taxon>
        <taxon>Astrophorina</taxon>
        <taxon>Geodiidae</taxon>
        <taxon>Geodia</taxon>
    </lineage>
</organism>